<protein>
    <submittedName>
        <fullName evidence="1">Uncharacterized protein</fullName>
    </submittedName>
</protein>
<name>A0A2G9NL41_AQUCT</name>
<dbReference type="Proteomes" id="UP000228934">
    <property type="component" value="Unassembled WGS sequence"/>
</dbReference>
<accession>A0A2G9NL41</accession>
<dbReference type="OrthoDB" id="10502710at2759"/>
<gene>
    <name evidence="1" type="ORF">AB205_0168700</name>
</gene>
<dbReference type="AlphaFoldDB" id="A0A2G9NL41"/>
<proteinExistence type="predicted"/>
<evidence type="ECO:0000313" key="2">
    <source>
        <dbReference type="Proteomes" id="UP000228934"/>
    </source>
</evidence>
<reference evidence="2" key="1">
    <citation type="journal article" date="2017" name="Nat. Commun.">
        <title>The North American bullfrog draft genome provides insight into hormonal regulation of long noncoding RNA.</title>
        <authorList>
            <person name="Hammond S.A."/>
            <person name="Warren R.L."/>
            <person name="Vandervalk B.P."/>
            <person name="Kucuk E."/>
            <person name="Khan H."/>
            <person name="Gibb E.A."/>
            <person name="Pandoh P."/>
            <person name="Kirk H."/>
            <person name="Zhao Y."/>
            <person name="Jones M."/>
            <person name="Mungall A.J."/>
            <person name="Coope R."/>
            <person name="Pleasance S."/>
            <person name="Moore R.A."/>
            <person name="Holt R.A."/>
            <person name="Round J.M."/>
            <person name="Ohora S."/>
            <person name="Walle B.V."/>
            <person name="Veldhoen N."/>
            <person name="Helbing C.C."/>
            <person name="Birol I."/>
        </authorList>
    </citation>
    <scope>NUCLEOTIDE SEQUENCE [LARGE SCALE GENOMIC DNA]</scope>
</reference>
<evidence type="ECO:0000313" key="1">
    <source>
        <dbReference type="EMBL" id="PIN91783.1"/>
    </source>
</evidence>
<feature type="non-terminal residue" evidence="1">
    <location>
        <position position="143"/>
    </location>
</feature>
<keyword evidence="2" id="KW-1185">Reference proteome</keyword>
<dbReference type="EMBL" id="KV923216">
    <property type="protein sequence ID" value="PIN91783.1"/>
    <property type="molecule type" value="Genomic_DNA"/>
</dbReference>
<organism evidence="1 2">
    <name type="scientific">Aquarana catesbeiana</name>
    <name type="common">American bullfrog</name>
    <name type="synonym">Rana catesbeiana</name>
    <dbReference type="NCBI Taxonomy" id="8400"/>
    <lineage>
        <taxon>Eukaryota</taxon>
        <taxon>Metazoa</taxon>
        <taxon>Chordata</taxon>
        <taxon>Craniata</taxon>
        <taxon>Vertebrata</taxon>
        <taxon>Euteleostomi</taxon>
        <taxon>Amphibia</taxon>
        <taxon>Batrachia</taxon>
        <taxon>Anura</taxon>
        <taxon>Neobatrachia</taxon>
        <taxon>Ranoidea</taxon>
        <taxon>Ranidae</taxon>
        <taxon>Aquarana</taxon>
    </lineage>
</organism>
<sequence>MTRRNPDLCKEPRTAALLLCDRLCPITAGHMDVIRALIISALFTIKCPPVLEIPLPAINTNQCPQLAPICAHKCQQSVAISDASQCWLSVLPINAHHCCPSMLITAAHQCHQSMPISAAYPCPPVPSICAHQCRLSVPSAPHQ</sequence>